<gene>
    <name evidence="1" type="ORF">N8I74_10990</name>
</gene>
<protein>
    <recommendedName>
        <fullName evidence="3">Terminase small subunit</fullName>
    </recommendedName>
</protein>
<dbReference type="EMBL" id="CP106753">
    <property type="protein sequence ID" value="UXY13847.1"/>
    <property type="molecule type" value="Genomic_DNA"/>
</dbReference>
<evidence type="ECO:0000313" key="2">
    <source>
        <dbReference type="Proteomes" id="UP001061302"/>
    </source>
</evidence>
<dbReference type="Proteomes" id="UP001061302">
    <property type="component" value="Chromosome"/>
</dbReference>
<reference evidence="1" key="1">
    <citation type="submission" date="2022-10" db="EMBL/GenBank/DDBJ databases">
        <title>Chitiniphilus purpureus sp. nov., a novel chitin-degrading bacterium isolated from crawfish pond sediment.</title>
        <authorList>
            <person name="Li K."/>
        </authorList>
    </citation>
    <scope>NUCLEOTIDE SEQUENCE</scope>
    <source>
        <strain evidence="1">CD1</strain>
    </source>
</reference>
<evidence type="ECO:0008006" key="3">
    <source>
        <dbReference type="Google" id="ProtNLM"/>
    </source>
</evidence>
<dbReference type="RefSeq" id="WP_263123122.1">
    <property type="nucleotide sequence ID" value="NZ_CP106753.1"/>
</dbReference>
<accession>A0ABY6DII9</accession>
<proteinExistence type="predicted"/>
<name>A0ABY6DII9_9NEIS</name>
<keyword evidence="2" id="KW-1185">Reference proteome</keyword>
<organism evidence="1 2">
    <name type="scientific">Chitiniphilus purpureus</name>
    <dbReference type="NCBI Taxonomy" id="2981137"/>
    <lineage>
        <taxon>Bacteria</taxon>
        <taxon>Pseudomonadati</taxon>
        <taxon>Pseudomonadota</taxon>
        <taxon>Betaproteobacteria</taxon>
        <taxon>Neisseriales</taxon>
        <taxon>Chitinibacteraceae</taxon>
        <taxon>Chitiniphilus</taxon>
    </lineage>
</organism>
<sequence>MSEIDPDLTESQADFARRLNVSRKTITVAKQAGRLVMRDGMVLVAASLARYHATAGGRADVAARHAAERGNAIPMLASAATGAVTSPETAGNEQIDADRTRYKAIALHADNQLVKLEMQQAAGQRFPLESVKHEALGVGGTLRAAIERLIDHTAPRLVATLDQAERRRIVAAEVDAIRTQLRAEFPRALRRLRRAKP</sequence>
<evidence type="ECO:0000313" key="1">
    <source>
        <dbReference type="EMBL" id="UXY13847.1"/>
    </source>
</evidence>